<comment type="caution">
    <text evidence="2">The sequence shown here is derived from an EMBL/GenBank/DDBJ whole genome shotgun (WGS) entry which is preliminary data.</text>
</comment>
<evidence type="ECO:0000256" key="1">
    <source>
        <dbReference type="SAM" id="Phobius"/>
    </source>
</evidence>
<dbReference type="Proteomes" id="UP000216998">
    <property type="component" value="Unassembled WGS sequence"/>
</dbReference>
<accession>A0A255YSK2</accession>
<gene>
    <name evidence="2" type="ORF">CHU95_19970</name>
</gene>
<protein>
    <submittedName>
        <fullName evidence="2">Uncharacterized protein</fullName>
    </submittedName>
</protein>
<evidence type="ECO:0000313" key="3">
    <source>
        <dbReference type="Proteomes" id="UP000216998"/>
    </source>
</evidence>
<organism evidence="2 3">
    <name type="scientific">Niveispirillum lacus</name>
    <dbReference type="NCBI Taxonomy" id="1981099"/>
    <lineage>
        <taxon>Bacteria</taxon>
        <taxon>Pseudomonadati</taxon>
        <taxon>Pseudomonadota</taxon>
        <taxon>Alphaproteobacteria</taxon>
        <taxon>Rhodospirillales</taxon>
        <taxon>Azospirillaceae</taxon>
        <taxon>Niveispirillum</taxon>
    </lineage>
</organism>
<feature type="transmembrane region" description="Helical" evidence="1">
    <location>
        <begin position="27"/>
        <end position="48"/>
    </location>
</feature>
<keyword evidence="3" id="KW-1185">Reference proteome</keyword>
<keyword evidence="1" id="KW-0472">Membrane</keyword>
<dbReference type="EMBL" id="NOXU01000032">
    <property type="protein sequence ID" value="OYQ31430.1"/>
    <property type="molecule type" value="Genomic_DNA"/>
</dbReference>
<evidence type="ECO:0000313" key="2">
    <source>
        <dbReference type="EMBL" id="OYQ31430.1"/>
    </source>
</evidence>
<keyword evidence="1" id="KW-1133">Transmembrane helix</keyword>
<keyword evidence="1" id="KW-0812">Transmembrane</keyword>
<reference evidence="2 3" key="1">
    <citation type="submission" date="2017-07" db="EMBL/GenBank/DDBJ databases">
        <title>Niveispirillum cyanobacteriorum sp. nov., isolated from cyanobacterial aggregates in a eutrophic lake.</title>
        <authorList>
            <person name="Cai H."/>
        </authorList>
    </citation>
    <scope>NUCLEOTIDE SEQUENCE [LARGE SCALE GENOMIC DNA]</scope>
    <source>
        <strain evidence="3">TH1-14</strain>
    </source>
</reference>
<sequence>MTHVKEDVDRISNEDFSELKDQIVDDGIIGISFGLMASMFEFFCILIGGGRTFDSEAFECISKSIESAKSKLDELMPNKSELKV</sequence>
<name>A0A255YSK2_9PROT</name>
<proteinExistence type="predicted"/>
<dbReference type="AlphaFoldDB" id="A0A255YSK2"/>